<accession>A0A8J2J1M8</accession>
<dbReference type="Proteomes" id="UP000708208">
    <property type="component" value="Unassembled WGS sequence"/>
</dbReference>
<proteinExistence type="predicted"/>
<dbReference type="EMBL" id="CAJVCH010012055">
    <property type="protein sequence ID" value="CAG7672575.1"/>
    <property type="molecule type" value="Genomic_DNA"/>
</dbReference>
<protein>
    <submittedName>
        <fullName evidence="1">Uncharacterized protein</fullName>
    </submittedName>
</protein>
<comment type="caution">
    <text evidence="1">The sequence shown here is derived from an EMBL/GenBank/DDBJ whole genome shotgun (WGS) entry which is preliminary data.</text>
</comment>
<dbReference type="AlphaFoldDB" id="A0A8J2J1M8"/>
<gene>
    <name evidence="1" type="ORF">AFUS01_LOCUS2130</name>
</gene>
<keyword evidence="2" id="KW-1185">Reference proteome</keyword>
<reference evidence="1" key="1">
    <citation type="submission" date="2021-06" db="EMBL/GenBank/DDBJ databases">
        <authorList>
            <person name="Hodson N. C."/>
            <person name="Mongue J. A."/>
            <person name="Jaron S. K."/>
        </authorList>
    </citation>
    <scope>NUCLEOTIDE SEQUENCE</scope>
</reference>
<sequence length="62" mass="7120">MPVWVGEIGRYNIRKVIEKGPKAAEELEKYLYKAALNIGKSMLLKDTPEKPVHTAFFIADWD</sequence>
<evidence type="ECO:0000313" key="1">
    <source>
        <dbReference type="EMBL" id="CAG7672575.1"/>
    </source>
</evidence>
<evidence type="ECO:0000313" key="2">
    <source>
        <dbReference type="Proteomes" id="UP000708208"/>
    </source>
</evidence>
<name>A0A8J2J1M8_9HEXA</name>
<organism evidence="1 2">
    <name type="scientific">Allacma fusca</name>
    <dbReference type="NCBI Taxonomy" id="39272"/>
    <lineage>
        <taxon>Eukaryota</taxon>
        <taxon>Metazoa</taxon>
        <taxon>Ecdysozoa</taxon>
        <taxon>Arthropoda</taxon>
        <taxon>Hexapoda</taxon>
        <taxon>Collembola</taxon>
        <taxon>Symphypleona</taxon>
        <taxon>Sminthuridae</taxon>
        <taxon>Allacma</taxon>
    </lineage>
</organism>
<feature type="non-terminal residue" evidence="1">
    <location>
        <position position="1"/>
    </location>
</feature>